<organism evidence="3 4">
    <name type="scientific">Candidatus Anaerostipes avistercoris</name>
    <dbReference type="NCBI Taxonomy" id="2838462"/>
    <lineage>
        <taxon>Bacteria</taxon>
        <taxon>Bacillati</taxon>
        <taxon>Bacillota</taxon>
        <taxon>Clostridia</taxon>
        <taxon>Lachnospirales</taxon>
        <taxon>Lachnospiraceae</taxon>
        <taxon>Anaerostipes</taxon>
    </lineage>
</organism>
<keyword evidence="2" id="KW-0812">Transmembrane</keyword>
<comment type="caution">
    <text evidence="3">The sequence shown here is derived from an EMBL/GenBank/DDBJ whole genome shotgun (WGS) entry which is preliminary data.</text>
</comment>
<reference evidence="3" key="2">
    <citation type="submission" date="2021-04" db="EMBL/GenBank/DDBJ databases">
        <authorList>
            <person name="Gilroy R."/>
        </authorList>
    </citation>
    <scope>NUCLEOTIDE SEQUENCE</scope>
    <source>
        <strain evidence="3">ChiSjej3B21-8574</strain>
    </source>
</reference>
<name>A0A9D2PLQ7_9FIRM</name>
<reference evidence="3" key="1">
    <citation type="journal article" date="2021" name="PeerJ">
        <title>Extensive microbial diversity within the chicken gut microbiome revealed by metagenomics and culture.</title>
        <authorList>
            <person name="Gilroy R."/>
            <person name="Ravi A."/>
            <person name="Getino M."/>
            <person name="Pursley I."/>
            <person name="Horton D.L."/>
            <person name="Alikhan N.F."/>
            <person name="Baker D."/>
            <person name="Gharbi K."/>
            <person name="Hall N."/>
            <person name="Watson M."/>
            <person name="Adriaenssens E.M."/>
            <person name="Foster-Nyarko E."/>
            <person name="Jarju S."/>
            <person name="Secka A."/>
            <person name="Antonio M."/>
            <person name="Oren A."/>
            <person name="Chaudhuri R.R."/>
            <person name="La Ragione R."/>
            <person name="Hildebrand F."/>
            <person name="Pallen M.J."/>
        </authorList>
    </citation>
    <scope>NUCLEOTIDE SEQUENCE</scope>
    <source>
        <strain evidence="3">ChiSjej3B21-8574</strain>
    </source>
</reference>
<feature type="transmembrane region" description="Helical" evidence="2">
    <location>
        <begin position="199"/>
        <end position="223"/>
    </location>
</feature>
<feature type="transmembrane region" description="Helical" evidence="2">
    <location>
        <begin position="172"/>
        <end position="193"/>
    </location>
</feature>
<evidence type="ECO:0000313" key="3">
    <source>
        <dbReference type="EMBL" id="HJC51198.1"/>
    </source>
</evidence>
<evidence type="ECO:0000313" key="4">
    <source>
        <dbReference type="Proteomes" id="UP000823904"/>
    </source>
</evidence>
<feature type="transmembrane region" description="Helical" evidence="2">
    <location>
        <begin position="86"/>
        <end position="106"/>
    </location>
</feature>
<proteinExistence type="predicted"/>
<accession>A0A9D2PLQ7</accession>
<feature type="transmembrane region" description="Helical" evidence="2">
    <location>
        <begin position="137"/>
        <end position="160"/>
    </location>
</feature>
<keyword evidence="2" id="KW-1133">Transmembrane helix</keyword>
<gene>
    <name evidence="3" type="ORF">H9754_11655</name>
</gene>
<feature type="region of interest" description="Disordered" evidence="1">
    <location>
        <begin position="28"/>
        <end position="49"/>
    </location>
</feature>
<feature type="transmembrane region" description="Helical" evidence="2">
    <location>
        <begin position="235"/>
        <end position="257"/>
    </location>
</feature>
<dbReference type="EMBL" id="DWWD01000046">
    <property type="protein sequence ID" value="HJC51198.1"/>
    <property type="molecule type" value="Genomic_DNA"/>
</dbReference>
<keyword evidence="2" id="KW-0472">Membrane</keyword>
<protein>
    <submittedName>
        <fullName evidence="3">Zinc ribbon domain-containing protein</fullName>
    </submittedName>
</protein>
<evidence type="ECO:0000256" key="1">
    <source>
        <dbReference type="SAM" id="MobiDB-lite"/>
    </source>
</evidence>
<evidence type="ECO:0000256" key="2">
    <source>
        <dbReference type="SAM" id="Phobius"/>
    </source>
</evidence>
<dbReference type="AlphaFoldDB" id="A0A9D2PLQ7"/>
<sequence>MANFCTKCGTPLVNGRCPKCDREPETKQVFTGDSQGAAEETWSGGTTDRGAQAKDAAQNYLQAVLNIIRRPVNGFRESVADKNSKVGLIMMGLEALTSGLCVFFLIDKMVSAATAGLSSFGSYGSVVSSQLPSAGGYFIREIIFSIVLSLILSLLVWGLLKGMGRADINWFQSCQVAGVKSLGCFMGWLIAALGVITGLYVVAILALVLGMALGNIYFVAAMLNYPKVRKDGTTYAIFLLVIILAIIYFFIFTQLMTSAVGEGLRSMENLL</sequence>
<dbReference type="Proteomes" id="UP000823904">
    <property type="component" value="Unassembled WGS sequence"/>
</dbReference>